<dbReference type="EMBL" id="UZAK01001863">
    <property type="protein sequence ID" value="VDO71931.1"/>
    <property type="molecule type" value="Genomic_DNA"/>
</dbReference>
<accession>A0A183JH87</accession>
<evidence type="ECO:0000313" key="2">
    <source>
        <dbReference type="EMBL" id="VDO71931.1"/>
    </source>
</evidence>
<keyword evidence="3" id="KW-1185">Reference proteome</keyword>
<dbReference type="AlphaFoldDB" id="A0A183JH87"/>
<evidence type="ECO:0000313" key="3">
    <source>
        <dbReference type="Proteomes" id="UP000279833"/>
    </source>
</evidence>
<feature type="region of interest" description="Disordered" evidence="1">
    <location>
        <begin position="75"/>
        <end position="97"/>
    </location>
</feature>
<evidence type="ECO:0000313" key="4">
    <source>
        <dbReference type="WBParaSite" id="SCUD_0000206001-mRNA-1"/>
    </source>
</evidence>
<proteinExistence type="predicted"/>
<evidence type="ECO:0000256" key="1">
    <source>
        <dbReference type="SAM" id="MobiDB-lite"/>
    </source>
</evidence>
<name>A0A183JH87_9TREM</name>
<dbReference type="WBParaSite" id="SCUD_0000206001-mRNA-1">
    <property type="protein sequence ID" value="SCUD_0000206001-mRNA-1"/>
    <property type="gene ID" value="SCUD_0000206001"/>
</dbReference>
<dbReference type="Proteomes" id="UP000279833">
    <property type="component" value="Unassembled WGS sequence"/>
</dbReference>
<gene>
    <name evidence="2" type="ORF">SCUD_LOCUS2061</name>
</gene>
<protein>
    <submittedName>
        <fullName evidence="4">GAE domain-containing protein</fullName>
    </submittedName>
</protein>
<reference evidence="2 3" key="2">
    <citation type="submission" date="2018-11" db="EMBL/GenBank/DDBJ databases">
        <authorList>
            <consortium name="Pathogen Informatics"/>
        </authorList>
    </citation>
    <scope>NUCLEOTIDE SEQUENCE [LARGE SCALE GENOMIC DNA]</scope>
    <source>
        <strain evidence="2">Dakar</strain>
        <strain evidence="3">Dakar, Senegal</strain>
    </source>
</reference>
<organism evidence="4">
    <name type="scientific">Schistosoma curassoni</name>
    <dbReference type="NCBI Taxonomy" id="6186"/>
    <lineage>
        <taxon>Eukaryota</taxon>
        <taxon>Metazoa</taxon>
        <taxon>Spiralia</taxon>
        <taxon>Lophotrochozoa</taxon>
        <taxon>Platyhelminthes</taxon>
        <taxon>Trematoda</taxon>
        <taxon>Digenea</taxon>
        <taxon>Strigeidida</taxon>
        <taxon>Schistosomatoidea</taxon>
        <taxon>Schistosomatidae</taxon>
        <taxon>Schistosoma</taxon>
    </lineage>
</organism>
<feature type="compositionally biased region" description="Low complexity" evidence="1">
    <location>
        <begin position="75"/>
        <end position="89"/>
    </location>
</feature>
<sequence length="97" mass="10821">MVGGSQQKTLELGFVPLDTHRQGVSVILRKLMLPDRFDPVSPSFTVIDVNIELSVPRLTSFTSCTLFIEISYLQNNNNNNNNNNSGSSNTDYQVQMV</sequence>
<reference evidence="4" key="1">
    <citation type="submission" date="2016-06" db="UniProtKB">
        <authorList>
            <consortium name="WormBaseParasite"/>
        </authorList>
    </citation>
    <scope>IDENTIFICATION</scope>
</reference>